<name>A0ABD6EWX0_9BILA</name>
<organism evidence="2 3">
    <name type="scientific">Gnathostoma spinigerum</name>
    <dbReference type="NCBI Taxonomy" id="75299"/>
    <lineage>
        <taxon>Eukaryota</taxon>
        <taxon>Metazoa</taxon>
        <taxon>Ecdysozoa</taxon>
        <taxon>Nematoda</taxon>
        <taxon>Chromadorea</taxon>
        <taxon>Rhabditida</taxon>
        <taxon>Spirurina</taxon>
        <taxon>Gnathostomatomorpha</taxon>
        <taxon>Gnathostomatoidea</taxon>
        <taxon>Gnathostomatidae</taxon>
        <taxon>Gnathostoma</taxon>
    </lineage>
</organism>
<dbReference type="Pfam" id="PF20985">
    <property type="entry name" value="Legum_prodom"/>
    <property type="match status" value="1"/>
</dbReference>
<dbReference type="Proteomes" id="UP001608902">
    <property type="component" value="Unassembled WGS sequence"/>
</dbReference>
<feature type="domain" description="Legumain prodomain" evidence="1">
    <location>
        <begin position="15"/>
        <end position="108"/>
    </location>
</feature>
<sequence length="117" mass="13514">MNSNPKEWMEAATKVRDMKMKRTFLDDFMQYFVKTLVPDAKLADKIMKSTGEQVKNFDCSEDVFDYFFDHCFNPARDSYALSKTYLLANLCENGVDAQTIIGHMKNVCPLIDVHDIV</sequence>
<evidence type="ECO:0000259" key="1">
    <source>
        <dbReference type="Pfam" id="PF20985"/>
    </source>
</evidence>
<keyword evidence="3" id="KW-1185">Reference proteome</keyword>
<evidence type="ECO:0000313" key="2">
    <source>
        <dbReference type="EMBL" id="MFH4984396.1"/>
    </source>
</evidence>
<accession>A0ABD6EWX0</accession>
<dbReference type="InterPro" id="IPR048501">
    <property type="entry name" value="Legum_prodom"/>
</dbReference>
<gene>
    <name evidence="2" type="ORF">AB6A40_011105</name>
</gene>
<dbReference type="EMBL" id="JBGFUD010017201">
    <property type="protein sequence ID" value="MFH4984396.1"/>
    <property type="molecule type" value="Genomic_DNA"/>
</dbReference>
<dbReference type="InterPro" id="IPR046427">
    <property type="entry name" value="Legumain_prodom_sf"/>
</dbReference>
<dbReference type="Gene3D" id="1.10.132.130">
    <property type="match status" value="1"/>
</dbReference>
<dbReference type="CDD" id="cd21115">
    <property type="entry name" value="legumain_C"/>
    <property type="match status" value="1"/>
</dbReference>
<reference evidence="2 3" key="1">
    <citation type="submission" date="2024-08" db="EMBL/GenBank/DDBJ databases">
        <title>Gnathostoma spinigerum genome.</title>
        <authorList>
            <person name="Gonzalez-Bertolin B."/>
            <person name="Monzon S."/>
            <person name="Zaballos A."/>
            <person name="Jimenez P."/>
            <person name="Dekumyoy P."/>
            <person name="Varona S."/>
            <person name="Cuesta I."/>
            <person name="Sumanam S."/>
            <person name="Adisakwattana P."/>
            <person name="Gasser R.B."/>
            <person name="Hernandez-Gonzalez A."/>
            <person name="Young N.D."/>
            <person name="Perteguer M.J."/>
        </authorList>
    </citation>
    <scope>NUCLEOTIDE SEQUENCE [LARGE SCALE GENOMIC DNA]</scope>
    <source>
        <strain evidence="2">AL3</strain>
        <tissue evidence="2">Liver</tissue>
    </source>
</reference>
<proteinExistence type="predicted"/>
<comment type="caution">
    <text evidence="2">The sequence shown here is derived from an EMBL/GenBank/DDBJ whole genome shotgun (WGS) entry which is preliminary data.</text>
</comment>
<dbReference type="AlphaFoldDB" id="A0ABD6EWX0"/>
<protein>
    <recommendedName>
        <fullName evidence="1">Legumain prodomain domain-containing protein</fullName>
    </recommendedName>
</protein>
<evidence type="ECO:0000313" key="3">
    <source>
        <dbReference type="Proteomes" id="UP001608902"/>
    </source>
</evidence>